<evidence type="ECO:0000256" key="2">
    <source>
        <dbReference type="ARBA" id="ARBA00008681"/>
    </source>
</evidence>
<evidence type="ECO:0000313" key="9">
    <source>
        <dbReference type="Proteomes" id="UP000622580"/>
    </source>
</evidence>
<evidence type="ECO:0000256" key="3">
    <source>
        <dbReference type="ARBA" id="ARBA00015281"/>
    </source>
</evidence>
<name>A0A941D4N4_9CAUL</name>
<gene>
    <name evidence="7" type="ORF">JKL49_12145</name>
    <name evidence="8" type="ORF">JKL49_17555</name>
</gene>
<comment type="subcellular location">
    <subcellularLocation>
        <location evidence="1">Cell outer membrane</location>
        <topology evidence="1">Lipid-anchor</topology>
    </subcellularLocation>
</comment>
<evidence type="ECO:0000256" key="1">
    <source>
        <dbReference type="ARBA" id="ARBA00004459"/>
    </source>
</evidence>
<evidence type="ECO:0000256" key="5">
    <source>
        <dbReference type="SAM" id="SignalP"/>
    </source>
</evidence>
<reference evidence="7" key="2">
    <citation type="submission" date="2021-04" db="EMBL/GenBank/DDBJ databases">
        <title>Draft genome assembly of strain Phenylobacterium sp. 20VBR1 using MiniION and Illumina platforms.</title>
        <authorList>
            <person name="Thomas F.A."/>
            <person name="Krishnan K.P."/>
            <person name="Sinha R.K."/>
        </authorList>
    </citation>
    <scope>NUCLEOTIDE SEQUENCE</scope>
    <source>
        <strain evidence="7">20VBR1</strain>
    </source>
</reference>
<dbReference type="Proteomes" id="UP000622580">
    <property type="component" value="Unassembled WGS sequence"/>
</dbReference>
<protein>
    <recommendedName>
        <fullName evidence="3">17 kDa surface antigen</fullName>
    </recommendedName>
</protein>
<keyword evidence="5" id="KW-0732">Signal</keyword>
<keyword evidence="9" id="KW-1185">Reference proteome</keyword>
<dbReference type="AlphaFoldDB" id="A0A941D4N4"/>
<dbReference type="Pfam" id="PF05433">
    <property type="entry name" value="Rick_17kDa_Anti"/>
    <property type="match status" value="1"/>
</dbReference>
<reference evidence="8" key="1">
    <citation type="submission" date="2021-01" db="EMBL/GenBank/DDBJ databases">
        <title>Genome sequence of Phenylobacterium sp. 20VBR1 isolated from a valley glaceir, Ny-Alesund, Svalbard.</title>
        <authorList>
            <person name="Thomas F.A."/>
            <person name="Krishnan K.P."/>
            <person name="Sinha R.K."/>
        </authorList>
    </citation>
    <scope>NUCLEOTIDE SEQUENCE</scope>
    <source>
        <strain evidence="8">20VBR1</strain>
    </source>
</reference>
<dbReference type="GO" id="GO:0009279">
    <property type="term" value="C:cell outer membrane"/>
    <property type="evidence" value="ECO:0007669"/>
    <property type="project" value="UniProtKB-SubCell"/>
</dbReference>
<dbReference type="EMBL" id="JAGSGD010000001">
    <property type="protein sequence ID" value="MBR7620138.1"/>
    <property type="molecule type" value="Genomic_DNA"/>
</dbReference>
<sequence length="102" mass="10541">MRKLFAPTALIATAIAMASMPVAADARTRTHKVWTCERDVRHAANTGTVVGAIGGAVLGSAVAGHGAKTEGAVIGAGLGGLTGHQLAKKNAKKNCHYVYRRY</sequence>
<keyword evidence="4" id="KW-0449">Lipoprotein</keyword>
<evidence type="ECO:0000256" key="4">
    <source>
        <dbReference type="ARBA" id="ARBA00023288"/>
    </source>
</evidence>
<dbReference type="EMBL" id="CP068570">
    <property type="protein sequence ID" value="QQZ49023.1"/>
    <property type="molecule type" value="Genomic_DNA"/>
</dbReference>
<comment type="similarity">
    <text evidence="2">Belongs to the rickettsiale 17 kDa surface antigen family.</text>
</comment>
<accession>A0A941D4N4</accession>
<dbReference type="RefSeq" id="WP_215340864.1">
    <property type="nucleotide sequence ID" value="NZ_JAGSGD010000001.1"/>
</dbReference>
<evidence type="ECO:0000259" key="6">
    <source>
        <dbReference type="Pfam" id="PF05433"/>
    </source>
</evidence>
<feature type="signal peptide" evidence="5">
    <location>
        <begin position="1"/>
        <end position="24"/>
    </location>
</feature>
<feature type="domain" description="Glycine zipper 2TM" evidence="6">
    <location>
        <begin position="47"/>
        <end position="86"/>
    </location>
</feature>
<evidence type="ECO:0000313" key="8">
    <source>
        <dbReference type="EMBL" id="QQZ49023.1"/>
    </source>
</evidence>
<proteinExistence type="inferred from homology"/>
<organism evidence="7 9">
    <name type="scientific">Phenylobacterium glaciei</name>
    <dbReference type="NCBI Taxonomy" id="2803784"/>
    <lineage>
        <taxon>Bacteria</taxon>
        <taxon>Pseudomonadati</taxon>
        <taxon>Pseudomonadota</taxon>
        <taxon>Alphaproteobacteria</taxon>
        <taxon>Caulobacterales</taxon>
        <taxon>Caulobacteraceae</taxon>
        <taxon>Phenylobacterium</taxon>
    </lineage>
</organism>
<feature type="chain" id="PRO_5044462956" description="17 kDa surface antigen" evidence="5">
    <location>
        <begin position="25"/>
        <end position="102"/>
    </location>
</feature>
<evidence type="ECO:0000313" key="7">
    <source>
        <dbReference type="EMBL" id="MBR7620138.1"/>
    </source>
</evidence>
<dbReference type="InterPro" id="IPR008816">
    <property type="entry name" value="Gly_zipper_2TM_dom"/>
</dbReference>